<protein>
    <submittedName>
        <fullName evidence="2">PrsW family intramembrane metalloprotease</fullName>
    </submittedName>
</protein>
<sequence>MIDINNVFVCIAAPLLAASFCLGKKYFHPVFFMLTGMGVCLLSAYINTFIAALYQTTAFHAATEISPVIEEVMKLLPLLFYLLIFEPEPEHIKPSILSIAAGFATFENICYLVQNGATNFGFLLIRGFGTGAMHILCGAVIGYGLIYVWRRTWLKLAGTFGLLGVCIVFHGIYNLLIAYGGRIQYIAYLLPMVIIILSVSTGKMLLPHLHSDKY</sequence>
<keyword evidence="1" id="KW-0472">Membrane</keyword>
<reference evidence="2" key="2">
    <citation type="submission" date="2021-04" db="EMBL/GenBank/DDBJ databases">
        <authorList>
            <person name="Gilroy R."/>
        </authorList>
    </citation>
    <scope>NUCLEOTIDE SEQUENCE</scope>
    <source>
        <strain evidence="2">CHK179-28034</strain>
    </source>
</reference>
<keyword evidence="2" id="KW-0378">Hydrolase</keyword>
<feature type="transmembrane region" description="Helical" evidence="1">
    <location>
        <begin position="120"/>
        <end position="148"/>
    </location>
</feature>
<keyword evidence="2" id="KW-0645">Protease</keyword>
<feature type="transmembrane region" description="Helical" evidence="1">
    <location>
        <begin position="160"/>
        <end position="179"/>
    </location>
</feature>
<keyword evidence="2" id="KW-0482">Metalloprotease</keyword>
<dbReference type="Pfam" id="PF13367">
    <property type="entry name" value="PrsW-protease"/>
    <property type="match status" value="1"/>
</dbReference>
<dbReference type="EMBL" id="DXBR01000038">
    <property type="protein sequence ID" value="HIZ38981.1"/>
    <property type="molecule type" value="Genomic_DNA"/>
</dbReference>
<feature type="transmembrane region" description="Helical" evidence="1">
    <location>
        <begin position="185"/>
        <end position="206"/>
    </location>
</feature>
<reference evidence="2" key="1">
    <citation type="journal article" date="2021" name="PeerJ">
        <title>Extensive microbial diversity within the chicken gut microbiome revealed by metagenomics and culture.</title>
        <authorList>
            <person name="Gilroy R."/>
            <person name="Ravi A."/>
            <person name="Getino M."/>
            <person name="Pursley I."/>
            <person name="Horton D.L."/>
            <person name="Alikhan N.F."/>
            <person name="Baker D."/>
            <person name="Gharbi K."/>
            <person name="Hall N."/>
            <person name="Watson M."/>
            <person name="Adriaenssens E.M."/>
            <person name="Foster-Nyarko E."/>
            <person name="Jarju S."/>
            <person name="Secka A."/>
            <person name="Antonio M."/>
            <person name="Oren A."/>
            <person name="Chaudhuri R.R."/>
            <person name="La Ragione R."/>
            <person name="Hildebrand F."/>
            <person name="Pallen M.J."/>
        </authorList>
    </citation>
    <scope>NUCLEOTIDE SEQUENCE</scope>
    <source>
        <strain evidence="2">CHK179-28034</strain>
    </source>
</reference>
<evidence type="ECO:0000313" key="3">
    <source>
        <dbReference type="Proteomes" id="UP000824049"/>
    </source>
</evidence>
<accession>A0A9D2EKU2</accession>
<proteinExistence type="predicted"/>
<comment type="caution">
    <text evidence="2">The sequence shown here is derived from an EMBL/GenBank/DDBJ whole genome shotgun (WGS) entry which is preliminary data.</text>
</comment>
<dbReference type="AlphaFoldDB" id="A0A9D2EKU2"/>
<dbReference type="PANTHER" id="PTHR36844:SF1">
    <property type="entry name" value="PROTEASE PRSW"/>
    <property type="match status" value="1"/>
</dbReference>
<dbReference type="PANTHER" id="PTHR36844">
    <property type="entry name" value="PROTEASE PRSW"/>
    <property type="match status" value="1"/>
</dbReference>
<evidence type="ECO:0000313" key="2">
    <source>
        <dbReference type="EMBL" id="HIZ38981.1"/>
    </source>
</evidence>
<keyword evidence="1" id="KW-1133">Transmembrane helix</keyword>
<gene>
    <name evidence="2" type="ORF">H9968_03505</name>
</gene>
<dbReference type="Proteomes" id="UP000824049">
    <property type="component" value="Unassembled WGS sequence"/>
</dbReference>
<feature type="transmembrane region" description="Helical" evidence="1">
    <location>
        <begin position="6"/>
        <end position="23"/>
    </location>
</feature>
<dbReference type="InterPro" id="IPR026898">
    <property type="entry name" value="PrsW"/>
</dbReference>
<name>A0A9D2EKU2_9FIRM</name>
<keyword evidence="1" id="KW-0812">Transmembrane</keyword>
<organism evidence="2 3">
    <name type="scientific">Candidatus Anaerobutyricum stercoris</name>
    <dbReference type="NCBI Taxonomy" id="2838457"/>
    <lineage>
        <taxon>Bacteria</taxon>
        <taxon>Bacillati</taxon>
        <taxon>Bacillota</taxon>
        <taxon>Clostridia</taxon>
        <taxon>Lachnospirales</taxon>
        <taxon>Lachnospiraceae</taxon>
        <taxon>Anaerobutyricum</taxon>
    </lineage>
</organism>
<feature type="transmembrane region" description="Helical" evidence="1">
    <location>
        <begin position="30"/>
        <end position="53"/>
    </location>
</feature>
<evidence type="ECO:0000256" key="1">
    <source>
        <dbReference type="SAM" id="Phobius"/>
    </source>
</evidence>
<dbReference type="GO" id="GO:0008237">
    <property type="term" value="F:metallopeptidase activity"/>
    <property type="evidence" value="ECO:0007669"/>
    <property type="project" value="UniProtKB-KW"/>
</dbReference>